<keyword evidence="3" id="KW-1185">Reference proteome</keyword>
<keyword evidence="1" id="KW-0812">Transmembrane</keyword>
<dbReference type="Proteomes" id="UP000323257">
    <property type="component" value="Unassembled WGS sequence"/>
</dbReference>
<name>A0A5S5CI98_9BACL</name>
<protein>
    <submittedName>
        <fullName evidence="2">Uncharacterized protein</fullName>
    </submittedName>
</protein>
<accession>A0A5S5CI98</accession>
<proteinExistence type="predicted"/>
<evidence type="ECO:0000313" key="3">
    <source>
        <dbReference type="Proteomes" id="UP000323257"/>
    </source>
</evidence>
<comment type="caution">
    <text evidence="2">The sequence shown here is derived from an EMBL/GenBank/DDBJ whole genome shotgun (WGS) entry which is preliminary data.</text>
</comment>
<dbReference type="EMBL" id="VNHS01000001">
    <property type="protein sequence ID" value="TYP79254.1"/>
    <property type="molecule type" value="Genomic_DNA"/>
</dbReference>
<keyword evidence="1" id="KW-1133">Transmembrane helix</keyword>
<dbReference type="AlphaFoldDB" id="A0A5S5CI98"/>
<organism evidence="2 3">
    <name type="scientific">Paenibacillus methanolicus</name>
    <dbReference type="NCBI Taxonomy" id="582686"/>
    <lineage>
        <taxon>Bacteria</taxon>
        <taxon>Bacillati</taxon>
        <taxon>Bacillota</taxon>
        <taxon>Bacilli</taxon>
        <taxon>Bacillales</taxon>
        <taxon>Paenibacillaceae</taxon>
        <taxon>Paenibacillus</taxon>
    </lineage>
</organism>
<feature type="transmembrane region" description="Helical" evidence="1">
    <location>
        <begin position="35"/>
        <end position="53"/>
    </location>
</feature>
<sequence length="69" mass="7401">MSPFALSAMFVLLLLGSIVPQAVRAWREGPARLAWLHAGITAAALLAGVGKIYQFHLPSISKMLVTMIP</sequence>
<evidence type="ECO:0000256" key="1">
    <source>
        <dbReference type="SAM" id="Phobius"/>
    </source>
</evidence>
<evidence type="ECO:0000313" key="2">
    <source>
        <dbReference type="EMBL" id="TYP79254.1"/>
    </source>
</evidence>
<keyword evidence="1" id="KW-0472">Membrane</keyword>
<gene>
    <name evidence="2" type="ORF">BCM02_101372</name>
</gene>
<dbReference type="RefSeq" id="WP_148927338.1">
    <property type="nucleotide sequence ID" value="NZ_VNHS01000001.1"/>
</dbReference>
<reference evidence="2 3" key="1">
    <citation type="submission" date="2019-07" db="EMBL/GenBank/DDBJ databases">
        <title>Genomic Encyclopedia of Type Strains, Phase III (KMG-III): the genomes of soil and plant-associated and newly described type strains.</title>
        <authorList>
            <person name="Whitman W."/>
        </authorList>
    </citation>
    <scope>NUCLEOTIDE SEQUENCE [LARGE SCALE GENOMIC DNA]</scope>
    <source>
        <strain evidence="2 3">BL24</strain>
    </source>
</reference>